<organism evidence="2 3">
    <name type="scientific">Gaiella occulta</name>
    <dbReference type="NCBI Taxonomy" id="1002870"/>
    <lineage>
        <taxon>Bacteria</taxon>
        <taxon>Bacillati</taxon>
        <taxon>Actinomycetota</taxon>
        <taxon>Thermoleophilia</taxon>
        <taxon>Gaiellales</taxon>
        <taxon>Gaiellaceae</taxon>
        <taxon>Gaiella</taxon>
    </lineage>
</organism>
<comment type="caution">
    <text evidence="2">The sequence shown here is derived from an EMBL/GenBank/DDBJ whole genome shotgun (WGS) entry which is preliminary data.</text>
</comment>
<name>A0A7M2YUQ6_9ACTN</name>
<accession>A0A7M2YUQ6</accession>
<proteinExistence type="predicted"/>
<evidence type="ECO:0000313" key="3">
    <source>
        <dbReference type="Proteomes" id="UP000254134"/>
    </source>
</evidence>
<dbReference type="OrthoDB" id="4828595at2"/>
<evidence type="ECO:0000313" key="2">
    <source>
        <dbReference type="EMBL" id="RDI73872.1"/>
    </source>
</evidence>
<dbReference type="Proteomes" id="UP000254134">
    <property type="component" value="Unassembled WGS sequence"/>
</dbReference>
<dbReference type="AlphaFoldDB" id="A0A7M2YUQ6"/>
<reference evidence="2 3" key="1">
    <citation type="submission" date="2018-07" db="EMBL/GenBank/DDBJ databases">
        <title>High-quality-draft genome sequence of Gaiella occulta.</title>
        <authorList>
            <person name="Severino R."/>
            <person name="Froufe H.J.C."/>
            <person name="Rainey F.A."/>
            <person name="Barroso C."/>
            <person name="Albuquerque L."/>
            <person name="Lobo-Da-Cunha A."/>
            <person name="Da Costa M.S."/>
            <person name="Egas C."/>
        </authorList>
    </citation>
    <scope>NUCLEOTIDE SEQUENCE [LARGE SCALE GENOMIC DNA]</scope>
    <source>
        <strain evidence="2 3">F2-233</strain>
    </source>
</reference>
<feature type="signal peptide" evidence="1">
    <location>
        <begin position="1"/>
        <end position="26"/>
    </location>
</feature>
<feature type="chain" id="PRO_5029549984" evidence="1">
    <location>
        <begin position="27"/>
        <end position="365"/>
    </location>
</feature>
<sequence length="365" mass="39183">MRALLQIFASSLVVAVFSVLPGRAAAGYGVQPDGQSLPVTVNVIGTVATPATLDFVVYLDGLDRDPYVWVSDSLQMDGYGLPLGRLVGSCAPYELIPFGEPGKWVCRESTILMQPGRTYYWWLDFRRLDTGDYAGQQRVSGPFSFTLVPQAPPVEPPPVAPPPEVDTTSAVSTKTVLSAATLPSEDAFNGTVSVKQTTLTRLLYGTMKSLVTPRTLAIACWTQPDWESVLAAEGDQPSPGSSTVLGFWKPALPRWLHLAPATCGPVQELLDSGVATGKRAAALATVLHEAMHAYGIDGEARANCFAVQLVPFAGRKLGMSTTRAAYLGRLAVRYVRGHAPAGYWNFTSCRDGGRWDIDPARPNLG</sequence>
<keyword evidence="1" id="KW-0732">Signal</keyword>
<protein>
    <submittedName>
        <fullName evidence="2">Uncharacterized protein</fullName>
    </submittedName>
</protein>
<reference evidence="3" key="2">
    <citation type="journal article" date="2019" name="MicrobiologyOpen">
        <title>High-quality draft genome sequence of Gaiella occulta isolated from a 150 meter deep mineral water borehole and comparison with the genome sequences of other deep-branching lineages of the phylum Actinobacteria.</title>
        <authorList>
            <person name="Severino R."/>
            <person name="Froufe H.J.C."/>
            <person name="Barroso C."/>
            <person name="Albuquerque L."/>
            <person name="Lobo-da-Cunha A."/>
            <person name="da Costa M.S."/>
            <person name="Egas C."/>
        </authorList>
    </citation>
    <scope>NUCLEOTIDE SEQUENCE [LARGE SCALE GENOMIC DNA]</scope>
    <source>
        <strain evidence="3">F2-233</strain>
    </source>
</reference>
<dbReference type="RefSeq" id="WP_114796846.1">
    <property type="nucleotide sequence ID" value="NZ_QQZY01000006.1"/>
</dbReference>
<evidence type="ECO:0000256" key="1">
    <source>
        <dbReference type="SAM" id="SignalP"/>
    </source>
</evidence>
<dbReference type="EMBL" id="QQZY01000006">
    <property type="protein sequence ID" value="RDI73872.1"/>
    <property type="molecule type" value="Genomic_DNA"/>
</dbReference>
<keyword evidence="3" id="KW-1185">Reference proteome</keyword>
<gene>
    <name evidence="2" type="ORF">Gocc_2436</name>
</gene>